<protein>
    <submittedName>
        <fullName evidence="2">Uncharacterized protein</fullName>
    </submittedName>
</protein>
<accession>A0ABR2ZBZ1</accession>
<feature type="compositionally biased region" description="Polar residues" evidence="1">
    <location>
        <begin position="25"/>
        <end position="34"/>
    </location>
</feature>
<dbReference type="EMBL" id="JBBXMP010000276">
    <property type="protein sequence ID" value="KAL0058775.1"/>
    <property type="molecule type" value="Genomic_DNA"/>
</dbReference>
<feature type="region of interest" description="Disordered" evidence="1">
    <location>
        <begin position="13"/>
        <end position="88"/>
    </location>
</feature>
<organism evidence="2 3">
    <name type="scientific">Marasmius tenuissimus</name>
    <dbReference type="NCBI Taxonomy" id="585030"/>
    <lineage>
        <taxon>Eukaryota</taxon>
        <taxon>Fungi</taxon>
        <taxon>Dikarya</taxon>
        <taxon>Basidiomycota</taxon>
        <taxon>Agaricomycotina</taxon>
        <taxon>Agaricomycetes</taxon>
        <taxon>Agaricomycetidae</taxon>
        <taxon>Agaricales</taxon>
        <taxon>Marasmiineae</taxon>
        <taxon>Marasmiaceae</taxon>
        <taxon>Marasmius</taxon>
    </lineage>
</organism>
<sequence>MVNVIKKSHLRSRTHFDTLGPASGRMTSTLTPQNRLVIDSESEDGSSTQDDDRLGVDNGQPRGKSPSPSLQDIFTPQQNVKLSLSWED</sequence>
<keyword evidence="3" id="KW-1185">Reference proteome</keyword>
<evidence type="ECO:0000256" key="1">
    <source>
        <dbReference type="SAM" id="MobiDB-lite"/>
    </source>
</evidence>
<evidence type="ECO:0000313" key="2">
    <source>
        <dbReference type="EMBL" id="KAL0058775.1"/>
    </source>
</evidence>
<proteinExistence type="predicted"/>
<evidence type="ECO:0000313" key="3">
    <source>
        <dbReference type="Proteomes" id="UP001437256"/>
    </source>
</evidence>
<feature type="compositionally biased region" description="Polar residues" evidence="1">
    <location>
        <begin position="66"/>
        <end position="82"/>
    </location>
</feature>
<gene>
    <name evidence="2" type="ORF">AAF712_014512</name>
</gene>
<dbReference type="Proteomes" id="UP001437256">
    <property type="component" value="Unassembled WGS sequence"/>
</dbReference>
<reference evidence="2 3" key="1">
    <citation type="submission" date="2024-05" db="EMBL/GenBank/DDBJ databases">
        <title>A draft genome resource for the thread blight pathogen Marasmius tenuissimus strain MS-2.</title>
        <authorList>
            <person name="Yulfo-Soto G.E."/>
            <person name="Baruah I.K."/>
            <person name="Amoako-Attah I."/>
            <person name="Bukari Y."/>
            <person name="Meinhardt L.W."/>
            <person name="Bailey B.A."/>
            <person name="Cohen S.P."/>
        </authorList>
    </citation>
    <scope>NUCLEOTIDE SEQUENCE [LARGE SCALE GENOMIC DNA]</scope>
    <source>
        <strain evidence="2 3">MS-2</strain>
    </source>
</reference>
<comment type="caution">
    <text evidence="2">The sequence shown here is derived from an EMBL/GenBank/DDBJ whole genome shotgun (WGS) entry which is preliminary data.</text>
</comment>
<name>A0ABR2ZBZ1_9AGAR</name>